<feature type="coiled-coil region" evidence="1">
    <location>
        <begin position="636"/>
        <end position="765"/>
    </location>
</feature>
<proteinExistence type="predicted"/>
<dbReference type="SUPFAM" id="SSF55608">
    <property type="entry name" value="Homing endonucleases"/>
    <property type="match status" value="2"/>
</dbReference>
<dbReference type="Gene3D" id="3.10.28.10">
    <property type="entry name" value="Homing endonucleases"/>
    <property type="match status" value="2"/>
</dbReference>
<protein>
    <submittedName>
        <fullName evidence="3">Uncharacterized protein</fullName>
    </submittedName>
</protein>
<dbReference type="Proteomes" id="UP001642464">
    <property type="component" value="Unassembled WGS sequence"/>
</dbReference>
<accession>A0ABP0K301</accession>
<comment type="caution">
    <text evidence="3">The sequence shown here is derived from an EMBL/GenBank/DDBJ whole genome shotgun (WGS) entry which is preliminary data.</text>
</comment>
<organism evidence="3 4">
    <name type="scientific">Durusdinium trenchii</name>
    <dbReference type="NCBI Taxonomy" id="1381693"/>
    <lineage>
        <taxon>Eukaryota</taxon>
        <taxon>Sar</taxon>
        <taxon>Alveolata</taxon>
        <taxon>Dinophyceae</taxon>
        <taxon>Suessiales</taxon>
        <taxon>Symbiodiniaceae</taxon>
        <taxon>Durusdinium</taxon>
    </lineage>
</organism>
<gene>
    <name evidence="3" type="ORF">SCF082_LOCUS15112</name>
</gene>
<dbReference type="InterPro" id="IPR051002">
    <property type="entry name" value="UBA_autophagy_assoc_protein"/>
</dbReference>
<evidence type="ECO:0000313" key="4">
    <source>
        <dbReference type="Proteomes" id="UP001642464"/>
    </source>
</evidence>
<dbReference type="InterPro" id="IPR027434">
    <property type="entry name" value="Homing_endonucl"/>
</dbReference>
<keyword evidence="1" id="KW-0175">Coiled coil</keyword>
<dbReference type="EMBL" id="CAXAMM010009624">
    <property type="protein sequence ID" value="CAK9020927.1"/>
    <property type="molecule type" value="Genomic_DNA"/>
</dbReference>
<keyword evidence="4" id="KW-1185">Reference proteome</keyword>
<feature type="coiled-coil region" evidence="1">
    <location>
        <begin position="422"/>
        <end position="456"/>
    </location>
</feature>
<evidence type="ECO:0000256" key="2">
    <source>
        <dbReference type="SAM" id="MobiDB-lite"/>
    </source>
</evidence>
<dbReference type="PANTHER" id="PTHR31915:SF6">
    <property type="entry name" value="SKICH DOMAIN-CONTAINING PROTEIN"/>
    <property type="match status" value="1"/>
</dbReference>
<sequence>MVRVPPVVPSPGDRGPDWVDAAEVLERHAQSLQELSKARPAHRRGGAGKNRFAPEGRLGFFVPLALCATALLGRVYTLSAEICDAVSSARVLLTPSTPSVITDCPLDGEAGTPVPSQPAEGLSSLRNDSDEDMGVPLEAEASSNRAPATAAGGDLFSARNAGERNGGGGAADAAEVQRSGEVVLSQLPRPEIYSLPAASLVALGEYKATAPALVSEQARQSAQYVQAVGRHGVQRRFQQKRGRMSIFFDDGGPNTSGASLGTTGWWIGDEDCFGETCLLWCPGSSEQIPETGWQWQGYLGYYEVDLHVSPNMRAEEMEPHSLIFAGNLFLDVLGQSMVCCLKGAELLLHEFTAKMAVDSKDVPLNSIGGAVPAESQPALELSALPPPAPAAAAPAPVLARAHEPAPEVVAIFPAPREDVEVKVEEREEHQIEEVSLEELTEEARRAKDNFVESFKAHLSRFSPEEEAQNEADLAKEHFLEAFCKKGAPQEQLKRRQVAEEVLQRQELQELLMSQHRHKVSHELRGEREIQEARMDQVLEQVRALQMDLREALDARQATELEKLDLMESHRLHLEELRQVNLEGGEDLQSKCAELEAENAECKVKLSQAATALWSHEAALQEALQDASTLRSELLNTSAAEEEIALLREELAQLRSNESTAEASTAEAEQQMQTLAEEYQHALADIGSLRAIYDSEIEQLQLELQQCRETHEQDVASLQDELQIARDQQESAKKAQSLQDVLSKRVVQLEAKLSQQTLEHEAMVEELEKLRPQAAATAAAEERASSAEETIGLRAQGLCSATFRVQSWQRRQTRLGHLLRRIKCPRVHSFEVNGRSYQLPVSACVPTGQPSESELDYLRGFFDGDGCVSLNAASGKCCLTVGQAINRGSILIRFRQALGGGIYLCHNACGFRRAYLMWKVGGRSAQEAAKLLGSLPSMKQQQLRIAMQDTADRGNVADQLKALKILKQHDHTPDYISFSWEYIAGFFDAEGCISVTARRPSVALAFSQVNPFILRGVQSFFKSKALGGWSLHQRSRGEWSLECSRANEVKTTLQHFLAHGLTLKRTQAELSMSLTTQNHNQVREAVSELNGYQAFYRRLDEAGIARAKEIAKVQRLIRAKRLAVQSDQRGLEALELELYRLRDEHAYQKLVNVPTLVLSTYSHDAAFGIYRVDQHNLAAGLCFLHVGYDPGAWPTLEVLATTARNFQAAEARQLQAEEMVRTLKLRCQSLEAQVQKRAENPNVPRSDHAIAIKATKPVARSDQPQFSALPGRRPLARVEGPLVAMASALSPTAPNTPLLETRKVLAQRPQA</sequence>
<dbReference type="PANTHER" id="PTHR31915">
    <property type="entry name" value="SKICH DOMAIN-CONTAINING PROTEIN"/>
    <property type="match status" value="1"/>
</dbReference>
<name>A0ABP0K301_9DINO</name>
<feature type="coiled-coil region" evidence="1">
    <location>
        <begin position="527"/>
        <end position="611"/>
    </location>
</feature>
<evidence type="ECO:0000313" key="3">
    <source>
        <dbReference type="EMBL" id="CAK9020927.1"/>
    </source>
</evidence>
<reference evidence="3 4" key="1">
    <citation type="submission" date="2024-02" db="EMBL/GenBank/DDBJ databases">
        <authorList>
            <person name="Chen Y."/>
            <person name="Shah S."/>
            <person name="Dougan E. K."/>
            <person name="Thang M."/>
            <person name="Chan C."/>
        </authorList>
    </citation>
    <scope>NUCLEOTIDE SEQUENCE [LARGE SCALE GENOMIC DNA]</scope>
</reference>
<feature type="region of interest" description="Disordered" evidence="2">
    <location>
        <begin position="104"/>
        <end position="175"/>
    </location>
</feature>
<evidence type="ECO:0000256" key="1">
    <source>
        <dbReference type="SAM" id="Coils"/>
    </source>
</evidence>